<feature type="transmembrane region" description="Helical" evidence="2">
    <location>
        <begin position="20"/>
        <end position="41"/>
    </location>
</feature>
<feature type="region of interest" description="Disordered" evidence="1">
    <location>
        <begin position="50"/>
        <end position="70"/>
    </location>
</feature>
<dbReference type="Pfam" id="PF17318">
    <property type="entry name" value="DUF5361"/>
    <property type="match status" value="1"/>
</dbReference>
<reference evidence="3 4" key="1">
    <citation type="submission" date="2013-12" db="EMBL/GenBank/DDBJ databases">
        <authorList>
            <person name="Zelazny A."/>
            <person name="Olivier K."/>
            <person name="Holland S."/>
            <person name="Lenaerts A."/>
            <person name="Ordway D."/>
            <person name="DeGroote M.A."/>
            <person name="Parker T."/>
            <person name="Sizemore C."/>
            <person name="Tallon L.J."/>
            <person name="Sadzewicz L.K."/>
            <person name="Sengamalay N."/>
            <person name="Fraser C.M."/>
            <person name="Hine E."/>
            <person name="Shefchek K.A."/>
            <person name="Das S.P."/>
            <person name="Tettelin H."/>
        </authorList>
    </citation>
    <scope>NUCLEOTIDE SEQUENCE [LARGE SCALE GENOMIC DNA]</scope>
    <source>
        <strain evidence="3 4">1948</strain>
    </source>
</reference>
<comment type="caution">
    <text evidence="3">The sequence shown here is derived from an EMBL/GenBank/DDBJ whole genome shotgun (WGS) entry which is preliminary data.</text>
</comment>
<keyword evidence="2" id="KW-1133">Transmembrane helix</keyword>
<gene>
    <name evidence="3" type="ORF">I542_0432</name>
</gene>
<dbReference type="EMBL" id="JAOH01000002">
    <property type="protein sequence ID" value="EUA60301.1"/>
    <property type="molecule type" value="Genomic_DNA"/>
</dbReference>
<evidence type="ECO:0000256" key="2">
    <source>
        <dbReference type="SAM" id="Phobius"/>
    </source>
</evidence>
<proteinExistence type="predicted"/>
<evidence type="ECO:0000313" key="4">
    <source>
        <dbReference type="Proteomes" id="UP000021210"/>
    </source>
</evidence>
<dbReference type="InterPro" id="IPR035286">
    <property type="entry name" value="DUF5361"/>
</dbReference>
<evidence type="ECO:0000313" key="3">
    <source>
        <dbReference type="EMBL" id="EUA60301.1"/>
    </source>
</evidence>
<protein>
    <submittedName>
        <fullName evidence="3">Uncharacterized protein</fullName>
    </submittedName>
</protein>
<keyword evidence="2" id="KW-0812">Transmembrane</keyword>
<dbReference type="Proteomes" id="UP000021210">
    <property type="component" value="Unassembled WGS sequence"/>
</dbReference>
<organism evidence="3 4">
    <name type="scientific">Mycobacteroides abscessus 1948</name>
    <dbReference type="NCBI Taxonomy" id="1299323"/>
    <lineage>
        <taxon>Bacteria</taxon>
        <taxon>Bacillati</taxon>
        <taxon>Actinomycetota</taxon>
        <taxon>Actinomycetes</taxon>
        <taxon>Mycobacteriales</taxon>
        <taxon>Mycobacteriaceae</taxon>
        <taxon>Mycobacteroides</taxon>
        <taxon>Mycobacteroides abscessus</taxon>
    </lineage>
</organism>
<dbReference type="AlphaFoldDB" id="A0A829QBT1"/>
<evidence type="ECO:0000256" key="1">
    <source>
        <dbReference type="SAM" id="MobiDB-lite"/>
    </source>
</evidence>
<accession>A0A829QBT1</accession>
<name>A0A829QBT1_9MYCO</name>
<keyword evidence="2" id="KW-0472">Membrane</keyword>
<sequence length="103" mass="11744">MYVNHPEETSALWKSRNPKYAGWTLTTRLLAIIANALRWLVWAKTKDGHRNRNRPVPIGPDMGDQQSRPGLKVKAAPLSKVKELLGLSGEERREKKLRNLFGN</sequence>